<dbReference type="Proteomes" id="UP000275408">
    <property type="component" value="Unassembled WGS sequence"/>
</dbReference>
<accession>A0A3M6UQ12</accession>
<dbReference type="EMBL" id="RCHS01001004">
    <property type="protein sequence ID" value="RMX55783.1"/>
    <property type="molecule type" value="Genomic_DNA"/>
</dbReference>
<evidence type="ECO:0000313" key="2">
    <source>
        <dbReference type="Proteomes" id="UP000275408"/>
    </source>
</evidence>
<comment type="caution">
    <text evidence="1">The sequence shown here is derived from an EMBL/GenBank/DDBJ whole genome shotgun (WGS) entry which is preliminary data.</text>
</comment>
<reference evidence="1 2" key="1">
    <citation type="journal article" date="2018" name="Sci. Rep.">
        <title>Comparative analysis of the Pocillopora damicornis genome highlights role of immune system in coral evolution.</title>
        <authorList>
            <person name="Cunning R."/>
            <person name="Bay R.A."/>
            <person name="Gillette P."/>
            <person name="Baker A.C."/>
            <person name="Traylor-Knowles N."/>
        </authorList>
    </citation>
    <scope>NUCLEOTIDE SEQUENCE [LARGE SCALE GENOMIC DNA]</scope>
    <source>
        <strain evidence="1">RSMAS</strain>
        <tissue evidence="1">Whole animal</tissue>
    </source>
</reference>
<protein>
    <submittedName>
        <fullName evidence="1">Uncharacterized protein</fullName>
    </submittedName>
</protein>
<gene>
    <name evidence="1" type="ORF">pdam_00024419</name>
</gene>
<organism evidence="1 2">
    <name type="scientific">Pocillopora damicornis</name>
    <name type="common">Cauliflower coral</name>
    <name type="synonym">Millepora damicornis</name>
    <dbReference type="NCBI Taxonomy" id="46731"/>
    <lineage>
        <taxon>Eukaryota</taxon>
        <taxon>Metazoa</taxon>
        <taxon>Cnidaria</taxon>
        <taxon>Anthozoa</taxon>
        <taxon>Hexacorallia</taxon>
        <taxon>Scleractinia</taxon>
        <taxon>Astrocoeniina</taxon>
        <taxon>Pocilloporidae</taxon>
        <taxon>Pocillopora</taxon>
    </lineage>
</organism>
<dbReference type="AlphaFoldDB" id="A0A3M6UQ12"/>
<evidence type="ECO:0000313" key="1">
    <source>
        <dbReference type="EMBL" id="RMX55783.1"/>
    </source>
</evidence>
<name>A0A3M6UQ12_POCDA</name>
<proteinExistence type="predicted"/>
<sequence length="186" mass="21508">MVCECGMTPTLSLTQSETNYGKMYLRCNQRHCKLFTWSRFKPNKRTVQILTYKFSENDNIVRDDTYLDINVNLGDKLMLRVAEQMGLNPKWISCVILAPDQLQDYLSDVKVHMFCSNGISTDDLEIARLMSRDTRLTTLSMDNHVKIASLIGMPKFRKLTGHLGLSDKDLECIFHDVQFLEDNMDK</sequence>
<keyword evidence="2" id="KW-1185">Reference proteome</keyword>